<gene>
    <name evidence="1" type="ORF">Adt_15077</name>
</gene>
<organism evidence="1 2">
    <name type="scientific">Abeliophyllum distichum</name>
    <dbReference type="NCBI Taxonomy" id="126358"/>
    <lineage>
        <taxon>Eukaryota</taxon>
        <taxon>Viridiplantae</taxon>
        <taxon>Streptophyta</taxon>
        <taxon>Embryophyta</taxon>
        <taxon>Tracheophyta</taxon>
        <taxon>Spermatophyta</taxon>
        <taxon>Magnoliopsida</taxon>
        <taxon>eudicotyledons</taxon>
        <taxon>Gunneridae</taxon>
        <taxon>Pentapetalae</taxon>
        <taxon>asterids</taxon>
        <taxon>lamiids</taxon>
        <taxon>Lamiales</taxon>
        <taxon>Oleaceae</taxon>
        <taxon>Forsythieae</taxon>
        <taxon>Abeliophyllum</taxon>
    </lineage>
</organism>
<evidence type="ECO:0000313" key="2">
    <source>
        <dbReference type="Proteomes" id="UP001604336"/>
    </source>
</evidence>
<sequence>MTSISDPSHLFIILFHAFSRVGVESEFSVAFNLRRGVDTFLMKLALGLGPVLPQGCEKDAGPSYCLIPLIEADCERQDVLQHVLLSSLLIHLQIGFHPTQLRSKIDEI</sequence>
<comment type="caution">
    <text evidence="1">The sequence shown here is derived from an EMBL/GenBank/DDBJ whole genome shotgun (WGS) entry which is preliminary data.</text>
</comment>
<proteinExistence type="predicted"/>
<keyword evidence="2" id="KW-1185">Reference proteome</keyword>
<dbReference type="EMBL" id="JBFOLK010000004">
    <property type="protein sequence ID" value="KAL2518830.1"/>
    <property type="molecule type" value="Genomic_DNA"/>
</dbReference>
<dbReference type="AlphaFoldDB" id="A0ABD1U1G8"/>
<reference evidence="2" key="1">
    <citation type="submission" date="2024-07" db="EMBL/GenBank/DDBJ databases">
        <title>Two chromosome-level genome assemblies of Korean endemic species Abeliophyllum distichum and Forsythia ovata (Oleaceae).</title>
        <authorList>
            <person name="Jang H."/>
        </authorList>
    </citation>
    <scope>NUCLEOTIDE SEQUENCE [LARGE SCALE GENOMIC DNA]</scope>
</reference>
<protein>
    <submittedName>
        <fullName evidence="1">Uncharacterized protein</fullName>
    </submittedName>
</protein>
<evidence type="ECO:0000313" key="1">
    <source>
        <dbReference type="EMBL" id="KAL2518830.1"/>
    </source>
</evidence>
<dbReference type="Proteomes" id="UP001604336">
    <property type="component" value="Unassembled WGS sequence"/>
</dbReference>
<accession>A0ABD1U1G8</accession>
<name>A0ABD1U1G8_9LAMI</name>